<dbReference type="AlphaFoldDB" id="A0A6M3XAQ2"/>
<proteinExistence type="predicted"/>
<organism evidence="1">
    <name type="scientific">viral metagenome</name>
    <dbReference type="NCBI Taxonomy" id="1070528"/>
    <lineage>
        <taxon>unclassified sequences</taxon>
        <taxon>metagenomes</taxon>
        <taxon>organismal metagenomes</taxon>
    </lineage>
</organism>
<protein>
    <submittedName>
        <fullName evidence="1">Putative antirepressor protein</fullName>
    </submittedName>
</protein>
<dbReference type="EMBL" id="MT144604">
    <property type="protein sequence ID" value="QJH94709.1"/>
    <property type="molecule type" value="Genomic_DNA"/>
</dbReference>
<accession>A0A6M3XAQ2</accession>
<name>A0A6M3XAQ2_9ZZZZ</name>
<gene>
    <name evidence="1" type="ORF">TM448B00292_0046</name>
</gene>
<reference evidence="1" key="1">
    <citation type="submission" date="2020-03" db="EMBL/GenBank/DDBJ databases">
        <title>The deep terrestrial virosphere.</title>
        <authorList>
            <person name="Holmfeldt K."/>
            <person name="Nilsson E."/>
            <person name="Simone D."/>
            <person name="Lopez-Fernandez M."/>
            <person name="Wu X."/>
            <person name="de Brujin I."/>
            <person name="Lundin D."/>
            <person name="Andersson A."/>
            <person name="Bertilsson S."/>
            <person name="Dopson M."/>
        </authorList>
    </citation>
    <scope>NUCLEOTIDE SEQUENCE</scope>
    <source>
        <strain evidence="1">TM448B00292</strain>
    </source>
</reference>
<evidence type="ECO:0000313" key="1">
    <source>
        <dbReference type="EMBL" id="QJH94709.1"/>
    </source>
</evidence>
<sequence>MNRNLDATAAVLGMGPRILRRRLRELGILQQNGELACAHRDKGYLFVDTRQRWNPAIKTWSHYGVVMTTEAGIAWLAKQLDKTVTQKGAAA</sequence>